<comment type="caution">
    <text evidence="2">The sequence shown here is derived from an EMBL/GenBank/DDBJ whole genome shotgun (WGS) entry which is preliminary data.</text>
</comment>
<evidence type="ECO:0000313" key="2">
    <source>
        <dbReference type="EMBL" id="GAA3122596.1"/>
    </source>
</evidence>
<feature type="region of interest" description="Disordered" evidence="1">
    <location>
        <begin position="1"/>
        <end position="108"/>
    </location>
</feature>
<evidence type="ECO:0000256" key="1">
    <source>
        <dbReference type="SAM" id="MobiDB-lite"/>
    </source>
</evidence>
<evidence type="ECO:0000313" key="3">
    <source>
        <dbReference type="Proteomes" id="UP001500320"/>
    </source>
</evidence>
<accession>A0ABP6MQP1</accession>
<gene>
    <name evidence="2" type="ORF">GCM10010466_11920</name>
</gene>
<protein>
    <submittedName>
        <fullName evidence="2">Uncharacterized protein</fullName>
    </submittedName>
</protein>
<dbReference type="EMBL" id="BAAAUT010000007">
    <property type="protein sequence ID" value="GAA3122596.1"/>
    <property type="molecule type" value="Genomic_DNA"/>
</dbReference>
<keyword evidence="3" id="KW-1185">Reference proteome</keyword>
<name>A0ABP6MQP1_9ACTN</name>
<sequence length="108" mass="11434">MAGPRERRAERRTDPSGSEHPDRQPCRAMICVHEVPSFAVVGPSSPVDQRNGRGSGSGGAAPPETPAGAGSVPQRPGARVPTQATSSADRRQDRARWGNGPGTDRRRQ</sequence>
<organism evidence="2 3">
    <name type="scientific">Planomonospora alba</name>
    <dbReference type="NCBI Taxonomy" id="161354"/>
    <lineage>
        <taxon>Bacteria</taxon>
        <taxon>Bacillati</taxon>
        <taxon>Actinomycetota</taxon>
        <taxon>Actinomycetes</taxon>
        <taxon>Streptosporangiales</taxon>
        <taxon>Streptosporangiaceae</taxon>
        <taxon>Planomonospora</taxon>
    </lineage>
</organism>
<feature type="compositionally biased region" description="Basic and acidic residues" evidence="1">
    <location>
        <begin position="1"/>
        <end position="25"/>
    </location>
</feature>
<proteinExistence type="predicted"/>
<dbReference type="Proteomes" id="UP001500320">
    <property type="component" value="Unassembled WGS sequence"/>
</dbReference>
<reference evidence="3" key="1">
    <citation type="journal article" date="2019" name="Int. J. Syst. Evol. Microbiol.">
        <title>The Global Catalogue of Microorganisms (GCM) 10K type strain sequencing project: providing services to taxonomists for standard genome sequencing and annotation.</title>
        <authorList>
            <consortium name="The Broad Institute Genomics Platform"/>
            <consortium name="The Broad Institute Genome Sequencing Center for Infectious Disease"/>
            <person name="Wu L."/>
            <person name="Ma J."/>
        </authorList>
    </citation>
    <scope>NUCLEOTIDE SEQUENCE [LARGE SCALE GENOMIC DNA]</scope>
    <source>
        <strain evidence="3">JCM 9373</strain>
    </source>
</reference>
<feature type="compositionally biased region" description="Low complexity" evidence="1">
    <location>
        <begin position="60"/>
        <end position="71"/>
    </location>
</feature>